<comment type="caution">
    <text evidence="6">The sequence shown here is derived from an EMBL/GenBank/DDBJ whole genome shotgun (WGS) entry which is preliminary data.</text>
</comment>
<dbReference type="InterPro" id="IPR029063">
    <property type="entry name" value="SAM-dependent_MTases_sf"/>
</dbReference>
<keyword evidence="3" id="KW-0949">S-adenosyl-L-methionine</keyword>
<sequence length="332" mass="36234">MQKPDFSADTSGPYIRPRLIPKKPEPPNQDTGMGQSAGGDGGAMAEHQPAATAERSKLWFDEAVVVPDAFRDLLVNYSHIPPGDVDEHVIQIRNKAWEVHHYPCLGQFRFLELNLSSRPGGDLYARLLSTLKSAQEGSPAFLDVGACLGQDARKLVHDGAPPGSVASAELSPTFIRLGYELFRDAPGDVAMVQADILEPLAEGGPLGQFRGRLRVVQLGMILHLFTWEEQITAFENAVALLRDEPGVLIIGQATGNLDGVVTQTLSVGGANKGTCKHNVESFKRLVGDVEARTGTSWDVKAELDEALSVHDGKRTWDDPKTRRLLFELQRVR</sequence>
<dbReference type="EMBL" id="JAWRVE010000167">
    <property type="protein sequence ID" value="KAL1851956.1"/>
    <property type="molecule type" value="Genomic_DNA"/>
</dbReference>
<name>A0ABR3W2Z9_9PEZI</name>
<evidence type="ECO:0008006" key="8">
    <source>
        <dbReference type="Google" id="ProtNLM"/>
    </source>
</evidence>
<keyword evidence="7" id="KW-1185">Reference proteome</keyword>
<feature type="region of interest" description="Disordered" evidence="5">
    <location>
        <begin position="1"/>
        <end position="50"/>
    </location>
</feature>
<dbReference type="PANTHER" id="PTHR35897:SF1">
    <property type="entry name" value="METHYLTRANSFERASE AUSD"/>
    <property type="match status" value="1"/>
</dbReference>
<reference evidence="6 7" key="1">
    <citation type="journal article" date="2024" name="IMA Fungus">
        <title>IMA Genome - F19 : A genome assembly and annotation guide to empower mycologists, including annotated draft genome sequences of Ceratocystis pirilliformis, Diaporthe australafricana, Fusarium ophioides, Paecilomyces lecythidis, and Sporothrix stenoceras.</title>
        <authorList>
            <person name="Aylward J."/>
            <person name="Wilson A.M."/>
            <person name="Visagie C.M."/>
            <person name="Spraker J."/>
            <person name="Barnes I."/>
            <person name="Buitendag C."/>
            <person name="Ceriani C."/>
            <person name="Del Mar Angel L."/>
            <person name="du Plessis D."/>
            <person name="Fuchs T."/>
            <person name="Gasser K."/>
            <person name="Kramer D."/>
            <person name="Li W."/>
            <person name="Munsamy K."/>
            <person name="Piso A."/>
            <person name="Price J.L."/>
            <person name="Sonnekus B."/>
            <person name="Thomas C."/>
            <person name="van der Nest A."/>
            <person name="van Dijk A."/>
            <person name="van Heerden A."/>
            <person name="van Vuuren N."/>
            <person name="Yilmaz N."/>
            <person name="Duong T.A."/>
            <person name="van der Merwe N.A."/>
            <person name="Wingfield M.J."/>
            <person name="Wingfield B.D."/>
        </authorList>
    </citation>
    <scope>NUCLEOTIDE SEQUENCE [LARGE SCALE GENOMIC DNA]</scope>
    <source>
        <strain evidence="6 7">CMW 18300</strain>
    </source>
</reference>
<comment type="similarity">
    <text evidence="4">Belongs to the class I-like SAM-binding methyltransferase superfamily.</text>
</comment>
<evidence type="ECO:0000256" key="5">
    <source>
        <dbReference type="SAM" id="MobiDB-lite"/>
    </source>
</evidence>
<comment type="pathway">
    <text evidence="1">Secondary metabolite biosynthesis.</text>
</comment>
<evidence type="ECO:0000256" key="4">
    <source>
        <dbReference type="ARBA" id="ARBA00038314"/>
    </source>
</evidence>
<gene>
    <name evidence="6" type="ORF">Daus18300_012379</name>
</gene>
<dbReference type="PANTHER" id="PTHR35897">
    <property type="entry name" value="METHYLTRANSFERASE AUSD"/>
    <property type="match status" value="1"/>
</dbReference>
<protein>
    <recommendedName>
        <fullName evidence="8">Methyltransferase domain-containing protein</fullName>
    </recommendedName>
</protein>
<dbReference type="SUPFAM" id="SSF53335">
    <property type="entry name" value="S-adenosyl-L-methionine-dependent methyltransferases"/>
    <property type="match status" value="1"/>
</dbReference>
<evidence type="ECO:0000256" key="2">
    <source>
        <dbReference type="ARBA" id="ARBA00022679"/>
    </source>
</evidence>
<keyword evidence="2" id="KW-0808">Transferase</keyword>
<proteinExistence type="inferred from homology"/>
<evidence type="ECO:0000256" key="3">
    <source>
        <dbReference type="ARBA" id="ARBA00022691"/>
    </source>
</evidence>
<organism evidence="6 7">
    <name type="scientific">Diaporthe australafricana</name>
    <dbReference type="NCBI Taxonomy" id="127596"/>
    <lineage>
        <taxon>Eukaryota</taxon>
        <taxon>Fungi</taxon>
        <taxon>Dikarya</taxon>
        <taxon>Ascomycota</taxon>
        <taxon>Pezizomycotina</taxon>
        <taxon>Sordariomycetes</taxon>
        <taxon>Sordariomycetidae</taxon>
        <taxon>Diaporthales</taxon>
        <taxon>Diaporthaceae</taxon>
        <taxon>Diaporthe</taxon>
    </lineage>
</organism>
<evidence type="ECO:0000313" key="6">
    <source>
        <dbReference type="EMBL" id="KAL1851956.1"/>
    </source>
</evidence>
<dbReference type="Gene3D" id="3.40.50.150">
    <property type="entry name" value="Vaccinia Virus protein VP39"/>
    <property type="match status" value="1"/>
</dbReference>
<evidence type="ECO:0000256" key="1">
    <source>
        <dbReference type="ARBA" id="ARBA00005179"/>
    </source>
</evidence>
<accession>A0ABR3W2Z9</accession>
<dbReference type="Proteomes" id="UP001583177">
    <property type="component" value="Unassembled WGS sequence"/>
</dbReference>
<evidence type="ECO:0000313" key="7">
    <source>
        <dbReference type="Proteomes" id="UP001583177"/>
    </source>
</evidence>
<dbReference type="InterPro" id="IPR051654">
    <property type="entry name" value="Meroterpenoid_MTases"/>
</dbReference>